<comment type="similarity">
    <text evidence="1">Belongs to the LeuD family. LeuD type 2 subfamily.</text>
</comment>
<proteinExistence type="inferred from homology"/>
<dbReference type="InterPro" id="IPR050075">
    <property type="entry name" value="LeuD"/>
</dbReference>
<dbReference type="GO" id="GO:0016836">
    <property type="term" value="F:hydro-lyase activity"/>
    <property type="evidence" value="ECO:0007669"/>
    <property type="project" value="InterPro"/>
</dbReference>
<dbReference type="PANTHER" id="PTHR43345:SF2">
    <property type="entry name" value="3-ISOPROPYLMALATE DEHYDRATASE SMALL SUBUNIT 1"/>
    <property type="match status" value="1"/>
</dbReference>
<dbReference type="SUPFAM" id="SSF52016">
    <property type="entry name" value="LeuD/IlvD-like"/>
    <property type="match status" value="1"/>
</dbReference>
<evidence type="ECO:0000256" key="5">
    <source>
        <dbReference type="ARBA" id="ARBA00033368"/>
    </source>
</evidence>
<dbReference type="PANTHER" id="PTHR43345">
    <property type="entry name" value="3-ISOPROPYLMALATE DEHYDRATASE SMALL SUBUNIT 2-RELATED-RELATED"/>
    <property type="match status" value="1"/>
</dbReference>
<evidence type="ECO:0000256" key="2">
    <source>
        <dbReference type="ARBA" id="ARBA00017233"/>
    </source>
</evidence>
<accession>A0AAU7AU23</accession>
<dbReference type="NCBIfam" id="TIGR02087">
    <property type="entry name" value="LEUD_arch"/>
    <property type="match status" value="1"/>
</dbReference>
<dbReference type="InterPro" id="IPR015928">
    <property type="entry name" value="Aconitase/3IPM_dehydase_swvl"/>
</dbReference>
<dbReference type="InterPro" id="IPR011827">
    <property type="entry name" value="LeuD_type2/HacB/DmdB"/>
</dbReference>
<feature type="domain" description="Aconitase A/isopropylmalate dehydratase small subunit swivel" evidence="6">
    <location>
        <begin position="34"/>
        <end position="102"/>
    </location>
</feature>
<dbReference type="InterPro" id="IPR000573">
    <property type="entry name" value="AconitaseA/IPMdHydase_ssu_swvl"/>
</dbReference>
<evidence type="ECO:0000256" key="1">
    <source>
        <dbReference type="ARBA" id="ARBA00009869"/>
    </source>
</evidence>
<dbReference type="Pfam" id="PF00694">
    <property type="entry name" value="Aconitase_C"/>
    <property type="match status" value="1"/>
</dbReference>
<dbReference type="RefSeq" id="WP_354701708.1">
    <property type="nucleotide sequence ID" value="NZ_CP114014.1"/>
</dbReference>
<dbReference type="AlphaFoldDB" id="A0AAU7AU23"/>
<reference evidence="7" key="1">
    <citation type="submission" date="2022-12" db="EMBL/GenBank/DDBJ databases">
        <title>Paraconexibacter alkalitolerans sp. nov. and Baekduia alba sp. nov., isolated from soil and emended description of the genera Paraconexibacter (Chun et al., 2020) and Baekduia (An et al., 2020).</title>
        <authorList>
            <person name="Vieira S."/>
            <person name="Huber K.J."/>
            <person name="Geppert A."/>
            <person name="Wolf J."/>
            <person name="Neumann-Schaal M."/>
            <person name="Muesken M."/>
            <person name="Overmann J."/>
        </authorList>
    </citation>
    <scope>NUCLEOTIDE SEQUENCE</scope>
    <source>
        <strain evidence="7">AEG42_29</strain>
    </source>
</reference>
<organism evidence="7">
    <name type="scientific">Paraconexibacter sp. AEG42_29</name>
    <dbReference type="NCBI Taxonomy" id="2997339"/>
    <lineage>
        <taxon>Bacteria</taxon>
        <taxon>Bacillati</taxon>
        <taxon>Actinomycetota</taxon>
        <taxon>Thermoleophilia</taxon>
        <taxon>Solirubrobacterales</taxon>
        <taxon>Paraconexibacteraceae</taxon>
        <taxon>Paraconexibacter</taxon>
    </lineage>
</organism>
<protein>
    <recommendedName>
        <fullName evidence="2">3-isopropylmalate dehydratase small subunit</fullName>
    </recommendedName>
    <alternativeName>
        <fullName evidence="4">Alpha-IPM isomerase</fullName>
    </alternativeName>
    <alternativeName>
        <fullName evidence="5">Isopropylmalate isomerase</fullName>
    </alternativeName>
</protein>
<evidence type="ECO:0000256" key="4">
    <source>
        <dbReference type="ARBA" id="ARBA00031631"/>
    </source>
</evidence>
<dbReference type="Gene3D" id="3.20.19.10">
    <property type="entry name" value="Aconitase, domain 4"/>
    <property type="match status" value="1"/>
</dbReference>
<evidence type="ECO:0000259" key="6">
    <source>
        <dbReference type="Pfam" id="PF00694"/>
    </source>
</evidence>
<dbReference type="EMBL" id="CP114014">
    <property type="protein sequence ID" value="XAY05191.1"/>
    <property type="molecule type" value="Genomic_DNA"/>
</dbReference>
<gene>
    <name evidence="7" type="primary">hacB</name>
    <name evidence="7" type="ORF">DSM112329_02036</name>
</gene>
<evidence type="ECO:0000313" key="7">
    <source>
        <dbReference type="EMBL" id="XAY05191.1"/>
    </source>
</evidence>
<dbReference type="KEGG" id="parq:DSM112329_02036"/>
<sequence length="164" mass="17647">MIIDGRVWVFGDAVDTDNMYPGFAIRMSPEEAAKHVFYDLRPGWTDEVRPGDIVVAGRNFGLGSSRPVATLFQHLGVAALIADEFNSLFLRNAVNSGLPAVTIPGVSEALEDGDEIRVDVKSTDLIRASDGLTLAGTPMPDYVYDIVARGGLRPKLQADGFLPA</sequence>
<evidence type="ECO:0000256" key="3">
    <source>
        <dbReference type="ARBA" id="ARBA00023239"/>
    </source>
</evidence>
<keyword evidence="3 7" id="KW-0456">Lyase</keyword>
<name>A0AAU7AU23_9ACTN</name>